<feature type="transmembrane region" description="Helical" evidence="8">
    <location>
        <begin position="806"/>
        <end position="823"/>
    </location>
</feature>
<gene>
    <name evidence="10" type="ORF">PV328_011403</name>
</gene>
<evidence type="ECO:0000256" key="6">
    <source>
        <dbReference type="PROSITE-ProRule" id="PRU00146"/>
    </source>
</evidence>
<keyword evidence="3" id="KW-0677">Repeat</keyword>
<accession>A0AA39ETZ5</accession>
<keyword evidence="2" id="KW-0479">Metal-binding</keyword>
<keyword evidence="8" id="KW-0812">Transmembrane</keyword>
<dbReference type="CDD" id="cd06008">
    <property type="entry name" value="NF-X1-zinc-finger"/>
    <property type="match status" value="4"/>
</dbReference>
<organism evidence="10 11">
    <name type="scientific">Microctonus aethiopoides</name>
    <dbReference type="NCBI Taxonomy" id="144406"/>
    <lineage>
        <taxon>Eukaryota</taxon>
        <taxon>Metazoa</taxon>
        <taxon>Ecdysozoa</taxon>
        <taxon>Arthropoda</taxon>
        <taxon>Hexapoda</taxon>
        <taxon>Insecta</taxon>
        <taxon>Pterygota</taxon>
        <taxon>Neoptera</taxon>
        <taxon>Endopterygota</taxon>
        <taxon>Hymenoptera</taxon>
        <taxon>Apocrita</taxon>
        <taxon>Ichneumonoidea</taxon>
        <taxon>Braconidae</taxon>
        <taxon>Euphorinae</taxon>
        <taxon>Microctonus</taxon>
    </lineage>
</organism>
<dbReference type="GO" id="GO:0000981">
    <property type="term" value="F:DNA-binding transcription factor activity, RNA polymerase II-specific"/>
    <property type="evidence" value="ECO:0007669"/>
    <property type="project" value="TreeGrafter"/>
</dbReference>
<keyword evidence="8" id="KW-0472">Membrane</keyword>
<proteinExistence type="inferred from homology"/>
<name>A0AA39ETZ5_9HYME</name>
<dbReference type="PROSITE" id="PS50016">
    <property type="entry name" value="ZF_PHD_2"/>
    <property type="match status" value="1"/>
</dbReference>
<dbReference type="EMBL" id="JAQQBS010001425">
    <property type="protein sequence ID" value="KAK0157697.1"/>
    <property type="molecule type" value="Genomic_DNA"/>
</dbReference>
<evidence type="ECO:0000256" key="4">
    <source>
        <dbReference type="ARBA" id="ARBA00022771"/>
    </source>
</evidence>
<dbReference type="SUPFAM" id="SSF57850">
    <property type="entry name" value="RING/U-box"/>
    <property type="match status" value="1"/>
</dbReference>
<evidence type="ECO:0000256" key="3">
    <source>
        <dbReference type="ARBA" id="ARBA00022737"/>
    </source>
</evidence>
<reference evidence="10" key="2">
    <citation type="submission" date="2023-03" db="EMBL/GenBank/DDBJ databases">
        <authorList>
            <person name="Inwood S.N."/>
            <person name="Skelly J.G."/>
            <person name="Guhlin J."/>
            <person name="Harrop T.W.R."/>
            <person name="Goldson S.G."/>
            <person name="Dearden P.K."/>
        </authorList>
    </citation>
    <scope>NUCLEOTIDE SEQUENCE</scope>
    <source>
        <strain evidence="10">Irish</strain>
        <tissue evidence="10">Whole body</tissue>
    </source>
</reference>
<evidence type="ECO:0000256" key="2">
    <source>
        <dbReference type="ARBA" id="ARBA00022723"/>
    </source>
</evidence>
<dbReference type="Proteomes" id="UP001168990">
    <property type="component" value="Unassembled WGS sequence"/>
</dbReference>
<keyword evidence="11" id="KW-1185">Reference proteome</keyword>
<keyword evidence="8" id="KW-1133">Transmembrane helix</keyword>
<dbReference type="InterPro" id="IPR019787">
    <property type="entry name" value="Znf_PHD-finger"/>
</dbReference>
<keyword evidence="5" id="KW-0862">Zinc</keyword>
<evidence type="ECO:0000259" key="9">
    <source>
        <dbReference type="PROSITE" id="PS50016"/>
    </source>
</evidence>
<sequence length="832" mass="94678">MRKFKRAQAQNQASIERHLDKNKVLDLSSSDEENESTNEILQRAVNETLSSYQYEGGDSEKALSYLTDVFQSGGAICLICISSVKKTDSIWNCSLCFSFMHLPCIQHWIRDSLTYKHEKGIKPLWACPKCRAEYPEDEIPKEYKCFCNKLTDPIYQPWNIPHSCGETCGKPLQPLCGHNCVLLCHPGPCPPCPKMVTANCYCEKAPAQTRRCNAKEWSCGNICNKIYSNCPHKCQSECHSGTCPPCSATVEAPCHCKNESSLKQCNESIWECKKKCGKLFSCKIHECEAFCHRPGDCGDCPLAKNRTCPCGKKKYNVSCKQETVPTCGDTCGKILDCQSHYCNMRCHTERCGQCLEVVTKTCRCGSYTKEIACAKEFHCNKKCTQMRLCNRHPCNKKCCDCLLTNNFNVCEKICDTTLNCRKHKCPAPCHSGPCYPCPRTIVIQCRCGNSKITVPCGTKRIKPPHCKKLCKIPPVCHHLKRESHKCHQGACPPCKKICNLTYKQCDHQCPAVCHTKIWIKVQINGAIGKPMGPWDTPKEVMQQKTLPCPPCEVPVMVTCLGGHETLPWPCHKAISSSCQRPCGQLLKCTNHNCELICHKIGSLNNEGLNCMNCELPCALPRPQGCPHPCPRVCHPAPCPSCKQIVRISCHCGINNLYKRCFELTNATADERDELLKCGNQCPKIYSCGHRCVDNCHSGNCRSSENCNKRVKVMCKCQRIKLSVLCIQVQKNEIKIECDNECRDIKMEKERVRKIELEKKRKEEELRNQREIEKFERKFKPRRKEKEKLINDDDNFRDNNWLFFKKFILFGILSSIIISFFFYLSKNPWGIFK</sequence>
<evidence type="ECO:0000256" key="7">
    <source>
        <dbReference type="SAM" id="Coils"/>
    </source>
</evidence>
<dbReference type="GO" id="GO:0000977">
    <property type="term" value="F:RNA polymerase II transcription regulatory region sequence-specific DNA binding"/>
    <property type="evidence" value="ECO:0007669"/>
    <property type="project" value="TreeGrafter"/>
</dbReference>
<comment type="similarity">
    <text evidence="1">Belongs to the NFX1 family.</text>
</comment>
<feature type="domain" description="PHD-type" evidence="9">
    <location>
        <begin position="74"/>
        <end position="133"/>
    </location>
</feature>
<evidence type="ECO:0000256" key="8">
    <source>
        <dbReference type="SAM" id="Phobius"/>
    </source>
</evidence>
<evidence type="ECO:0000256" key="5">
    <source>
        <dbReference type="ARBA" id="ARBA00022833"/>
    </source>
</evidence>
<reference evidence="10" key="1">
    <citation type="journal article" date="2023" name="bioRxiv">
        <title>Scaffold-level genome assemblies of two parasitoid biocontrol wasps reveal the parthenogenesis mechanism and an associated novel virus.</title>
        <authorList>
            <person name="Inwood S."/>
            <person name="Skelly J."/>
            <person name="Guhlin J."/>
            <person name="Harrop T."/>
            <person name="Goldson S."/>
            <person name="Dearden P."/>
        </authorList>
    </citation>
    <scope>NUCLEOTIDE SEQUENCE</scope>
    <source>
        <strain evidence="10">Irish</strain>
        <tissue evidence="10">Whole body</tissue>
    </source>
</reference>
<evidence type="ECO:0000313" key="11">
    <source>
        <dbReference type="Proteomes" id="UP001168990"/>
    </source>
</evidence>
<dbReference type="AlphaFoldDB" id="A0AA39ETZ5"/>
<protein>
    <recommendedName>
        <fullName evidence="9">PHD-type domain-containing protein</fullName>
    </recommendedName>
</protein>
<dbReference type="PANTHER" id="PTHR12360">
    <property type="entry name" value="NUCLEAR TRANSCRIPTION FACTOR, X-BOX BINDING 1 NFX1"/>
    <property type="match status" value="1"/>
</dbReference>
<dbReference type="GO" id="GO:0008270">
    <property type="term" value="F:zinc ion binding"/>
    <property type="evidence" value="ECO:0007669"/>
    <property type="project" value="UniProtKB-KW"/>
</dbReference>
<evidence type="ECO:0000256" key="1">
    <source>
        <dbReference type="ARBA" id="ARBA00007269"/>
    </source>
</evidence>
<dbReference type="GO" id="GO:0005634">
    <property type="term" value="C:nucleus"/>
    <property type="evidence" value="ECO:0007669"/>
    <property type="project" value="InterPro"/>
</dbReference>
<dbReference type="InterPro" id="IPR000967">
    <property type="entry name" value="Znf_NFX1"/>
</dbReference>
<keyword evidence="7" id="KW-0175">Coiled coil</keyword>
<dbReference type="SMART" id="SM00438">
    <property type="entry name" value="ZnF_NFX"/>
    <property type="match status" value="9"/>
</dbReference>
<dbReference type="PANTHER" id="PTHR12360:SF1">
    <property type="entry name" value="NF-X1-TYPE ZINC FINGER PROTEIN NFXL1"/>
    <property type="match status" value="1"/>
</dbReference>
<keyword evidence="4 6" id="KW-0863">Zinc-finger</keyword>
<comment type="caution">
    <text evidence="10">The sequence shown here is derived from an EMBL/GenBank/DDBJ whole genome shotgun (WGS) entry which is preliminary data.</text>
</comment>
<feature type="coiled-coil region" evidence="7">
    <location>
        <begin position="744"/>
        <end position="773"/>
    </location>
</feature>
<dbReference type="InterPro" id="IPR034078">
    <property type="entry name" value="NFX1_fam"/>
</dbReference>
<evidence type="ECO:0000313" key="10">
    <source>
        <dbReference type="EMBL" id="KAK0157697.1"/>
    </source>
</evidence>